<dbReference type="GO" id="GO:0009658">
    <property type="term" value="P:chloroplast organization"/>
    <property type="evidence" value="ECO:0007669"/>
    <property type="project" value="TreeGrafter"/>
</dbReference>
<comment type="caution">
    <text evidence="2">The sequence shown here is derived from an EMBL/GenBank/DDBJ whole genome shotgun (WGS) entry which is preliminary data.</text>
</comment>
<keyword evidence="3" id="KW-1185">Reference proteome</keyword>
<dbReference type="GO" id="GO:1901259">
    <property type="term" value="P:chloroplast rRNA processing"/>
    <property type="evidence" value="ECO:0007669"/>
    <property type="project" value="TreeGrafter"/>
</dbReference>
<dbReference type="GO" id="GO:0005634">
    <property type="term" value="C:nucleus"/>
    <property type="evidence" value="ECO:0007669"/>
    <property type="project" value="TreeGrafter"/>
</dbReference>
<dbReference type="EMBL" id="VDCV01000013">
    <property type="protein sequence ID" value="KAB5529316.1"/>
    <property type="molecule type" value="Genomic_DNA"/>
</dbReference>
<dbReference type="AlphaFoldDB" id="A0A5N5KGC6"/>
<protein>
    <submittedName>
        <fullName evidence="2">Uncharacterized protein</fullName>
    </submittedName>
</protein>
<feature type="compositionally biased region" description="Basic and acidic residues" evidence="1">
    <location>
        <begin position="49"/>
        <end position="87"/>
    </location>
</feature>
<dbReference type="PANTHER" id="PTHR33415:SF12">
    <property type="entry name" value="PROTEIN EMBRYO DEFECTIVE 514"/>
    <property type="match status" value="1"/>
</dbReference>
<evidence type="ECO:0000313" key="2">
    <source>
        <dbReference type="EMBL" id="KAB5529316.1"/>
    </source>
</evidence>
<dbReference type="FunFam" id="3.10.450.40:FF:000016">
    <property type="entry name" value="Predicted protein"/>
    <property type="match status" value="1"/>
</dbReference>
<gene>
    <name evidence="2" type="ORF">DKX38_019397</name>
</gene>
<reference evidence="3" key="1">
    <citation type="journal article" date="2019" name="Gigascience">
        <title>De novo genome assembly of the endangered Acer yangbiense, a plant species with extremely small populations endemic to Yunnan Province, China.</title>
        <authorList>
            <person name="Yang J."/>
            <person name="Wariss H.M."/>
            <person name="Tao L."/>
            <person name="Zhang R."/>
            <person name="Yun Q."/>
            <person name="Hollingsworth P."/>
            <person name="Dao Z."/>
            <person name="Luo G."/>
            <person name="Guo H."/>
            <person name="Ma Y."/>
            <person name="Sun W."/>
        </authorList>
    </citation>
    <scope>NUCLEOTIDE SEQUENCE [LARGE SCALE GENOMIC DNA]</scope>
    <source>
        <strain evidence="3">cv. br00</strain>
    </source>
</reference>
<evidence type="ECO:0000313" key="3">
    <source>
        <dbReference type="Proteomes" id="UP000326939"/>
    </source>
</evidence>
<proteinExistence type="predicted"/>
<evidence type="ECO:0000256" key="1">
    <source>
        <dbReference type="SAM" id="MobiDB-lite"/>
    </source>
</evidence>
<sequence length="301" mass="34562">MVEETVAEAIEANLERPDSAAVDMDMVEDVEENGAKRAREGEEEDGNEDLSKKQKVDKSVEEERLEKLEEEGKGEGKKEKKEEEERSGPVSLGPKTFGSAVEMLDYFYNILNQWPPNLKVNKYEHMVLVDLLKTGHSEPDKKIGCGIQAFQVRFHPRFKSRCFFLIRDDDSVDDFSFKKCVDHILPLPEDMKGFADPHQCLLDLHLVVFAPRDLQFVRLISFRLEHMVYELVNTAATPSSLLGSNSLSSWLRVKLRDITANRPRHFHLPQLLDLLVDNSERVPAQEIRDMDLQSLFFVGFE</sequence>
<organism evidence="2 3">
    <name type="scientific">Salix brachista</name>
    <dbReference type="NCBI Taxonomy" id="2182728"/>
    <lineage>
        <taxon>Eukaryota</taxon>
        <taxon>Viridiplantae</taxon>
        <taxon>Streptophyta</taxon>
        <taxon>Embryophyta</taxon>
        <taxon>Tracheophyta</taxon>
        <taxon>Spermatophyta</taxon>
        <taxon>Magnoliopsida</taxon>
        <taxon>eudicotyledons</taxon>
        <taxon>Gunneridae</taxon>
        <taxon>Pentapetalae</taxon>
        <taxon>rosids</taxon>
        <taxon>fabids</taxon>
        <taxon>Malpighiales</taxon>
        <taxon>Salicaceae</taxon>
        <taxon>Saliceae</taxon>
        <taxon>Salix</taxon>
    </lineage>
</organism>
<dbReference type="GO" id="GO:0017126">
    <property type="term" value="P:nucleologenesis"/>
    <property type="evidence" value="ECO:0007669"/>
    <property type="project" value="TreeGrafter"/>
</dbReference>
<dbReference type="Pfam" id="PF11523">
    <property type="entry name" value="DUF3223"/>
    <property type="match status" value="1"/>
</dbReference>
<feature type="region of interest" description="Disordered" evidence="1">
    <location>
        <begin position="1"/>
        <end position="94"/>
    </location>
</feature>
<dbReference type="GO" id="GO:0009507">
    <property type="term" value="C:chloroplast"/>
    <property type="evidence" value="ECO:0007669"/>
    <property type="project" value="TreeGrafter"/>
</dbReference>
<dbReference type="InterPro" id="IPR044673">
    <property type="entry name" value="DCL-like"/>
</dbReference>
<dbReference type="Proteomes" id="UP000326939">
    <property type="component" value="Chromosome 13"/>
</dbReference>
<dbReference type="PANTHER" id="PTHR33415">
    <property type="entry name" value="PROTEIN EMBRYO DEFECTIVE 514"/>
    <property type="match status" value="1"/>
</dbReference>
<accession>A0A5N5KGC6</accession>
<dbReference type="Gene3D" id="3.10.450.40">
    <property type="match status" value="1"/>
</dbReference>
<name>A0A5N5KGC6_9ROSI</name>